<keyword evidence="1" id="KW-0805">Transcription regulation</keyword>
<dbReference type="EMBL" id="CP002345">
    <property type="protein sequence ID" value="ADQ79949.1"/>
    <property type="molecule type" value="Genomic_DNA"/>
</dbReference>
<dbReference type="STRING" id="694427.Palpr_1810"/>
<dbReference type="PANTHER" id="PTHR43280">
    <property type="entry name" value="ARAC-FAMILY TRANSCRIPTIONAL REGULATOR"/>
    <property type="match status" value="1"/>
</dbReference>
<dbReference type="PRINTS" id="PR00032">
    <property type="entry name" value="HTHARAC"/>
</dbReference>
<reference key="1">
    <citation type="submission" date="2010-11" db="EMBL/GenBank/DDBJ databases">
        <title>The complete genome of Paludibacter propionicigenes DSM 17365.</title>
        <authorList>
            <consortium name="US DOE Joint Genome Institute (JGI-PGF)"/>
            <person name="Lucas S."/>
            <person name="Copeland A."/>
            <person name="Lapidus A."/>
            <person name="Bruce D."/>
            <person name="Goodwin L."/>
            <person name="Pitluck S."/>
            <person name="Kyrpides N."/>
            <person name="Mavromatis K."/>
            <person name="Ivanova N."/>
            <person name="Munk A.C."/>
            <person name="Brettin T."/>
            <person name="Detter J.C."/>
            <person name="Han C."/>
            <person name="Tapia R."/>
            <person name="Land M."/>
            <person name="Hauser L."/>
            <person name="Markowitz V."/>
            <person name="Cheng J.-F."/>
            <person name="Hugenholtz P."/>
            <person name="Woyke T."/>
            <person name="Wu D."/>
            <person name="Gronow S."/>
            <person name="Wellnitz S."/>
            <person name="Brambilla E."/>
            <person name="Klenk H.-P."/>
            <person name="Eisen J.A."/>
        </authorList>
    </citation>
    <scope>NUCLEOTIDE SEQUENCE</scope>
    <source>
        <strain>WB4</strain>
    </source>
</reference>
<dbReference type="PANTHER" id="PTHR43280:SF27">
    <property type="entry name" value="TRANSCRIPTIONAL REGULATOR MTLR"/>
    <property type="match status" value="1"/>
</dbReference>
<keyword evidence="6" id="KW-1185">Reference proteome</keyword>
<evidence type="ECO:0000256" key="1">
    <source>
        <dbReference type="ARBA" id="ARBA00023015"/>
    </source>
</evidence>
<name>E4T5F5_PALPW</name>
<dbReference type="PROSITE" id="PS01124">
    <property type="entry name" value="HTH_ARAC_FAMILY_2"/>
    <property type="match status" value="1"/>
</dbReference>
<dbReference type="AlphaFoldDB" id="E4T5F5"/>
<dbReference type="Pfam" id="PF12833">
    <property type="entry name" value="HTH_18"/>
    <property type="match status" value="1"/>
</dbReference>
<dbReference type="GO" id="GO:0043565">
    <property type="term" value="F:sequence-specific DNA binding"/>
    <property type="evidence" value="ECO:0007669"/>
    <property type="project" value="InterPro"/>
</dbReference>
<dbReference type="SUPFAM" id="SSF46689">
    <property type="entry name" value="Homeodomain-like"/>
    <property type="match status" value="2"/>
</dbReference>
<evidence type="ECO:0000313" key="5">
    <source>
        <dbReference type="EMBL" id="ADQ79949.1"/>
    </source>
</evidence>
<protein>
    <submittedName>
        <fullName evidence="5">Transcriptional regulator, AraC family</fullName>
    </submittedName>
</protein>
<dbReference type="PROSITE" id="PS00041">
    <property type="entry name" value="HTH_ARAC_FAMILY_1"/>
    <property type="match status" value="1"/>
</dbReference>
<keyword evidence="2" id="KW-0238">DNA-binding</keyword>
<dbReference type="eggNOG" id="COG2207">
    <property type="taxonomic scope" value="Bacteria"/>
</dbReference>
<dbReference type="InterPro" id="IPR009057">
    <property type="entry name" value="Homeodomain-like_sf"/>
</dbReference>
<organism evidence="5 6">
    <name type="scientific">Paludibacter propionicigenes (strain DSM 17365 / JCM 13257 / WB4)</name>
    <dbReference type="NCBI Taxonomy" id="694427"/>
    <lineage>
        <taxon>Bacteria</taxon>
        <taxon>Pseudomonadati</taxon>
        <taxon>Bacteroidota</taxon>
        <taxon>Bacteroidia</taxon>
        <taxon>Bacteroidales</taxon>
        <taxon>Paludibacteraceae</taxon>
        <taxon>Paludibacter</taxon>
    </lineage>
</organism>
<dbReference type="KEGG" id="ppn:Palpr_1810"/>
<dbReference type="SMART" id="SM00342">
    <property type="entry name" value="HTH_ARAC"/>
    <property type="match status" value="1"/>
</dbReference>
<dbReference type="GO" id="GO:0003700">
    <property type="term" value="F:DNA-binding transcription factor activity"/>
    <property type="evidence" value="ECO:0007669"/>
    <property type="project" value="InterPro"/>
</dbReference>
<gene>
    <name evidence="5" type="ordered locus">Palpr_1810</name>
</gene>
<accession>E4T5F5</accession>
<evidence type="ECO:0000313" key="6">
    <source>
        <dbReference type="Proteomes" id="UP000008718"/>
    </source>
</evidence>
<keyword evidence="3" id="KW-0804">Transcription</keyword>
<evidence type="ECO:0000256" key="3">
    <source>
        <dbReference type="ARBA" id="ARBA00023163"/>
    </source>
</evidence>
<evidence type="ECO:0000256" key="2">
    <source>
        <dbReference type="ARBA" id="ARBA00023125"/>
    </source>
</evidence>
<dbReference type="Gene3D" id="1.10.10.60">
    <property type="entry name" value="Homeodomain-like"/>
    <property type="match status" value="2"/>
</dbReference>
<dbReference type="InterPro" id="IPR018060">
    <property type="entry name" value="HTH_AraC"/>
</dbReference>
<dbReference type="InterPro" id="IPR020449">
    <property type="entry name" value="Tscrpt_reg_AraC-type_HTH"/>
</dbReference>
<dbReference type="InterPro" id="IPR018062">
    <property type="entry name" value="HTH_AraC-typ_CS"/>
</dbReference>
<evidence type="ECO:0000259" key="4">
    <source>
        <dbReference type="PROSITE" id="PS01124"/>
    </source>
</evidence>
<proteinExistence type="predicted"/>
<feature type="domain" description="HTH araC/xylS-type" evidence="4">
    <location>
        <begin position="188"/>
        <end position="286"/>
    </location>
</feature>
<reference evidence="5 6" key="2">
    <citation type="journal article" date="2011" name="Stand. Genomic Sci.">
        <title>Complete genome sequence of Paludibacter propionicigenes type strain (WB4).</title>
        <authorList>
            <person name="Gronow S."/>
            <person name="Munk C."/>
            <person name="Lapidus A."/>
            <person name="Nolan M."/>
            <person name="Lucas S."/>
            <person name="Hammon N."/>
            <person name="Deshpande S."/>
            <person name="Cheng J.F."/>
            <person name="Tapia R."/>
            <person name="Han C."/>
            <person name="Goodwin L."/>
            <person name="Pitluck S."/>
            <person name="Liolios K."/>
            <person name="Ivanova N."/>
            <person name="Mavromatis K."/>
            <person name="Mikhailova N."/>
            <person name="Pati A."/>
            <person name="Chen A."/>
            <person name="Palaniappan K."/>
            <person name="Land M."/>
            <person name="Hauser L."/>
            <person name="Chang Y.J."/>
            <person name="Jeffries C.D."/>
            <person name="Brambilla E."/>
            <person name="Rohde M."/>
            <person name="Goker M."/>
            <person name="Detter J.C."/>
            <person name="Woyke T."/>
            <person name="Bristow J."/>
            <person name="Eisen J.A."/>
            <person name="Markowitz V."/>
            <person name="Hugenholtz P."/>
            <person name="Kyrpides N.C."/>
            <person name="Klenk H.P."/>
        </authorList>
    </citation>
    <scope>NUCLEOTIDE SEQUENCE [LARGE SCALE GENOMIC DNA]</scope>
    <source>
        <strain evidence="6">DSM 17365 / JCM 13257 / WB4</strain>
    </source>
</reference>
<dbReference type="Proteomes" id="UP000008718">
    <property type="component" value="Chromosome"/>
</dbReference>
<dbReference type="HOGENOM" id="CLU_000445_88_3_10"/>
<sequence length="294" mass="34150">MQPSNLFREVTLLSDEDCFVVNSRVKSDFTYPVHVHPEYELNFIENGKGAGRLIGDSIEEIDDLELCLIGNENLGHAWMNGHCSSDEIHEITIHFYKQLLFDSLLKKKQFHSIAVMLEKAKKGIVFSRKTIELIKQDLYILSSSSKGFYSVIDLFTILYKLSLDTESRILCTGTFVNQDDSSESRRIQKVISFLNNNYQKEIRLLDVANHVSMSEVSFSRFMKKRTGKNYIEYLNDLRLGIASRCLVETSKTIAEISYECGFNNLSNFNRIFKKRKGFTPKEFRENYHKMRIMI</sequence>